<reference evidence="3 4" key="2">
    <citation type="journal article" date="2023" name="BMC Biol.">
        <title>The compact genome of the sponge Oopsacas minuta (Hexactinellida) is lacking key metazoan core genes.</title>
        <authorList>
            <person name="Santini S."/>
            <person name="Schenkelaars Q."/>
            <person name="Jourda C."/>
            <person name="Duchesne M."/>
            <person name="Belahbib H."/>
            <person name="Rocher C."/>
            <person name="Selva M."/>
            <person name="Riesgo A."/>
            <person name="Vervoort M."/>
            <person name="Leys S.P."/>
            <person name="Kodjabachian L."/>
            <person name="Le Bivic A."/>
            <person name="Borchiellini C."/>
            <person name="Claverie J.M."/>
            <person name="Renard E."/>
        </authorList>
    </citation>
    <scope>NUCLEOTIDE SEQUENCE [LARGE SCALE GENOMIC DNA]</scope>
    <source>
        <strain evidence="3">SPO-2</strain>
    </source>
</reference>
<reference evidence="3" key="1">
    <citation type="submission" date="2022-02" db="EMBL/GenBank/DDBJ databases">
        <authorList>
            <person name="Santini S."/>
            <person name="Jourda C."/>
            <person name="Belahbib H."/>
            <person name="Rocher C."/>
            <person name="Selva M."/>
            <person name="Borchiellini C."/>
            <person name="Renard E."/>
        </authorList>
    </citation>
    <scope>NUCLEOTIDE SEQUENCE</scope>
    <source>
        <strain evidence="3">SPO-2</strain>
    </source>
</reference>
<dbReference type="SUPFAM" id="SSF52047">
    <property type="entry name" value="RNI-like"/>
    <property type="match status" value="1"/>
</dbReference>
<comment type="caution">
    <text evidence="3">The sequence shown here is derived from an EMBL/GenBank/DDBJ whole genome shotgun (WGS) entry which is preliminary data.</text>
</comment>
<keyword evidence="4" id="KW-1185">Reference proteome</keyword>
<proteinExistence type="predicted"/>
<dbReference type="InterPro" id="IPR001611">
    <property type="entry name" value="Leu-rich_rpt"/>
</dbReference>
<dbReference type="EMBL" id="JAKMXF010000177">
    <property type="protein sequence ID" value="KAI6655793.1"/>
    <property type="molecule type" value="Genomic_DNA"/>
</dbReference>
<dbReference type="Pfam" id="PF13516">
    <property type="entry name" value="LRR_6"/>
    <property type="match status" value="7"/>
</dbReference>
<keyword evidence="1" id="KW-0677">Repeat</keyword>
<dbReference type="EMBL" id="JAKMXF010000177">
    <property type="protein sequence ID" value="KAI6655827.1"/>
    <property type="molecule type" value="Genomic_DNA"/>
</dbReference>
<evidence type="ECO:0000256" key="1">
    <source>
        <dbReference type="ARBA" id="ARBA00022737"/>
    </source>
</evidence>
<dbReference type="Gene3D" id="3.80.10.10">
    <property type="entry name" value="Ribonuclease Inhibitor"/>
    <property type="match status" value="2"/>
</dbReference>
<accession>A0AAV7K3Q5</accession>
<protein>
    <submittedName>
        <fullName evidence="3">Uncharacterized protein</fullName>
    </submittedName>
</protein>
<dbReference type="PANTHER" id="PTHR24111:SF0">
    <property type="entry name" value="LEUCINE-RICH REPEAT-CONTAINING PROTEIN"/>
    <property type="match status" value="1"/>
</dbReference>
<gene>
    <name evidence="2" type="ORF">LOD99_1935</name>
    <name evidence="3" type="ORF">LOD99_1968</name>
</gene>
<dbReference type="InterPro" id="IPR052201">
    <property type="entry name" value="LRR-containing_regulator"/>
</dbReference>
<evidence type="ECO:0000313" key="4">
    <source>
        <dbReference type="Proteomes" id="UP001165289"/>
    </source>
</evidence>
<name>A0AAV7K3Q5_9METZ</name>
<evidence type="ECO:0000313" key="2">
    <source>
        <dbReference type="EMBL" id="KAI6655793.1"/>
    </source>
</evidence>
<dbReference type="InterPro" id="IPR032675">
    <property type="entry name" value="LRR_dom_sf"/>
</dbReference>
<evidence type="ECO:0000313" key="3">
    <source>
        <dbReference type="EMBL" id="KAI6655827.1"/>
    </source>
</evidence>
<dbReference type="Proteomes" id="UP001165289">
    <property type="component" value="Unassembled WGS sequence"/>
</dbReference>
<dbReference type="PANTHER" id="PTHR24111">
    <property type="entry name" value="LEUCINE-RICH REPEAT-CONTAINING PROTEIN 34"/>
    <property type="match status" value="1"/>
</dbReference>
<dbReference type="SMART" id="SM00368">
    <property type="entry name" value="LRR_RI"/>
    <property type="match status" value="9"/>
</dbReference>
<sequence length="386" mass="42718">MSSENLDSFINALEVNCSNLGIEDSLCKVVLQQIIKSYARSSDGEICVSLTGRGRKSARINDDLITALCRSWGMSKLVSIDLSYNSINMIGIEQLSEIIKEDKYLERLDLSFNDFDGDGVDSLIKSLHFNSTLKHLNLSGCKLGLKGGLSVASMLQVNQSLKELLLSSCDINTDVVIALATVLSFNQSIQLLDISRPILFSRNSETTTHLGKMLNVNKTLKELRLSKHNLTDFDMLELCNLFKDNKSIVSLDFSCNKLAQDGAKYLSQLLKFNTTIKYIDLTANRIGDQGLIAISEVIRFYNSTLGTLMIGYNNIGDAGLCHFSVSLFRNDSIKSVSIWGNKLGIETCEAFSGLLESIPPRFPLDKTYIDVVPYSVDGVIYLAELN</sequence>
<organism evidence="3 4">
    <name type="scientific">Oopsacas minuta</name>
    <dbReference type="NCBI Taxonomy" id="111878"/>
    <lineage>
        <taxon>Eukaryota</taxon>
        <taxon>Metazoa</taxon>
        <taxon>Porifera</taxon>
        <taxon>Hexactinellida</taxon>
        <taxon>Hexasterophora</taxon>
        <taxon>Lyssacinosida</taxon>
        <taxon>Leucopsacidae</taxon>
        <taxon>Oopsacas</taxon>
    </lineage>
</organism>
<dbReference type="AlphaFoldDB" id="A0AAV7K3Q5"/>